<sequence length="72" mass="8299">MICFGDTLMFDCCDDDLGSRDLVQHKFILHYDVPIAEPYRRIPPYHLQETCFHTEDLASSKSALLSVLPQLQ</sequence>
<proteinExistence type="predicted"/>
<organism evidence="1 2">
    <name type="scientific">Elysia crispata</name>
    <name type="common">lettuce slug</name>
    <dbReference type="NCBI Taxonomy" id="231223"/>
    <lineage>
        <taxon>Eukaryota</taxon>
        <taxon>Metazoa</taxon>
        <taxon>Spiralia</taxon>
        <taxon>Lophotrochozoa</taxon>
        <taxon>Mollusca</taxon>
        <taxon>Gastropoda</taxon>
        <taxon>Heterobranchia</taxon>
        <taxon>Euthyneura</taxon>
        <taxon>Panpulmonata</taxon>
        <taxon>Sacoglossa</taxon>
        <taxon>Placobranchoidea</taxon>
        <taxon>Plakobranchidae</taxon>
        <taxon>Elysia</taxon>
    </lineage>
</organism>
<gene>
    <name evidence="1" type="ORF">RRG08_018595</name>
</gene>
<comment type="caution">
    <text evidence="1">The sequence shown here is derived from an EMBL/GenBank/DDBJ whole genome shotgun (WGS) entry which is preliminary data.</text>
</comment>
<reference evidence="1" key="1">
    <citation type="journal article" date="2023" name="G3 (Bethesda)">
        <title>A reference genome for the long-term kleptoplast-retaining sea slug Elysia crispata morphotype clarki.</title>
        <authorList>
            <person name="Eastman K.E."/>
            <person name="Pendleton A.L."/>
            <person name="Shaikh M.A."/>
            <person name="Suttiyut T."/>
            <person name="Ogas R."/>
            <person name="Tomko P."/>
            <person name="Gavelis G."/>
            <person name="Widhalm J.R."/>
            <person name="Wisecaver J.H."/>
        </authorList>
    </citation>
    <scope>NUCLEOTIDE SEQUENCE</scope>
    <source>
        <strain evidence="1">ECLA1</strain>
    </source>
</reference>
<accession>A0AAE1DYK6</accession>
<evidence type="ECO:0000313" key="1">
    <source>
        <dbReference type="EMBL" id="KAK3787080.1"/>
    </source>
</evidence>
<name>A0AAE1DYK6_9GAST</name>
<keyword evidence="2" id="KW-1185">Reference proteome</keyword>
<dbReference type="Proteomes" id="UP001283361">
    <property type="component" value="Unassembled WGS sequence"/>
</dbReference>
<dbReference type="AlphaFoldDB" id="A0AAE1DYK6"/>
<dbReference type="EMBL" id="JAWDGP010001909">
    <property type="protein sequence ID" value="KAK3787080.1"/>
    <property type="molecule type" value="Genomic_DNA"/>
</dbReference>
<evidence type="ECO:0000313" key="2">
    <source>
        <dbReference type="Proteomes" id="UP001283361"/>
    </source>
</evidence>
<protein>
    <submittedName>
        <fullName evidence="1">Uncharacterized protein</fullName>
    </submittedName>
</protein>